<name>A0ABU2C0M8_9ACTN</name>
<dbReference type="Gene3D" id="3.10.129.10">
    <property type="entry name" value="Hotdog Thioesterase"/>
    <property type="match status" value="2"/>
</dbReference>
<organism evidence="1 2">
    <name type="scientific">Nocardioides marmoribigeumensis</name>
    <dbReference type="NCBI Taxonomy" id="433649"/>
    <lineage>
        <taxon>Bacteria</taxon>
        <taxon>Bacillati</taxon>
        <taxon>Actinomycetota</taxon>
        <taxon>Actinomycetes</taxon>
        <taxon>Propionibacteriales</taxon>
        <taxon>Nocardioidaceae</taxon>
        <taxon>Nocardioides</taxon>
    </lineage>
</organism>
<dbReference type="SUPFAM" id="SSF54637">
    <property type="entry name" value="Thioesterase/thiol ester dehydrase-isomerase"/>
    <property type="match status" value="2"/>
</dbReference>
<dbReference type="PANTHER" id="PTHR31793:SF24">
    <property type="entry name" value="LONG-CHAIN ACYL-COA THIOESTERASE FADM"/>
    <property type="match status" value="1"/>
</dbReference>
<evidence type="ECO:0000313" key="1">
    <source>
        <dbReference type="EMBL" id="MDR7364197.1"/>
    </source>
</evidence>
<accession>A0ABU2C0M8</accession>
<evidence type="ECO:0000313" key="2">
    <source>
        <dbReference type="Proteomes" id="UP001183648"/>
    </source>
</evidence>
<keyword evidence="1" id="KW-0378">Hydrolase</keyword>
<dbReference type="InterPro" id="IPR029069">
    <property type="entry name" value="HotDog_dom_sf"/>
</dbReference>
<comment type="caution">
    <text evidence="1">The sequence shown here is derived from an EMBL/GenBank/DDBJ whole genome shotgun (WGS) entry which is preliminary data.</text>
</comment>
<protein>
    <submittedName>
        <fullName evidence="1">Acyl-CoA thioester hydrolase</fullName>
        <ecNumber evidence="1">3.1.2.-</ecNumber>
    </submittedName>
</protein>
<proteinExistence type="predicted"/>
<sequence>MTDETPLPPHVYACPLRWADMDTLGHVNNVTYVDYLQEARVDLLRALAAEAGPEVGPLPAVFVARHEVQYLSSLVFRPQPVHVAMQVSEVRAASYTLDSEVYDERDGERHTYLRARSALVHVDPATQQVRRISPAEKALLGRHRGPDPAERLAPLLPDVEVPPHASTYDVHVRFSDVDPNQHVNNVTYFEYFQEARIGLVTRLSGVHFDDQGGERPSPLGSQGLGLVVGRVDVDYREPLVLRAEPYTLRTWVERVGRSSFVIQGAVVEDGRVLSRGRTVMVVIDQGTGRSTPIPDPNRAVLESAAARGE</sequence>
<dbReference type="InterPro" id="IPR050563">
    <property type="entry name" value="4-hydroxybenzoyl-CoA_TE"/>
</dbReference>
<dbReference type="GO" id="GO:0016787">
    <property type="term" value="F:hydrolase activity"/>
    <property type="evidence" value="ECO:0007669"/>
    <property type="project" value="UniProtKB-KW"/>
</dbReference>
<dbReference type="CDD" id="cd00586">
    <property type="entry name" value="4HBT"/>
    <property type="match status" value="2"/>
</dbReference>
<dbReference type="EMBL" id="JAVDYG010000001">
    <property type="protein sequence ID" value="MDR7364197.1"/>
    <property type="molecule type" value="Genomic_DNA"/>
</dbReference>
<reference evidence="1 2" key="1">
    <citation type="submission" date="2023-07" db="EMBL/GenBank/DDBJ databases">
        <title>Sequencing the genomes of 1000 actinobacteria strains.</title>
        <authorList>
            <person name="Klenk H.-P."/>
        </authorList>
    </citation>
    <scope>NUCLEOTIDE SEQUENCE [LARGE SCALE GENOMIC DNA]</scope>
    <source>
        <strain evidence="1 2">DSM 19426</strain>
    </source>
</reference>
<dbReference type="PANTHER" id="PTHR31793">
    <property type="entry name" value="4-HYDROXYBENZOYL-COA THIOESTERASE FAMILY MEMBER"/>
    <property type="match status" value="1"/>
</dbReference>
<dbReference type="Pfam" id="PF13279">
    <property type="entry name" value="4HBT_2"/>
    <property type="match status" value="2"/>
</dbReference>
<dbReference type="EC" id="3.1.2.-" evidence="1"/>
<dbReference type="Proteomes" id="UP001183648">
    <property type="component" value="Unassembled WGS sequence"/>
</dbReference>
<gene>
    <name evidence="1" type="ORF">J2S63_003750</name>
</gene>
<dbReference type="RefSeq" id="WP_310305578.1">
    <property type="nucleotide sequence ID" value="NZ_BAAAPS010000005.1"/>
</dbReference>
<keyword evidence="2" id="KW-1185">Reference proteome</keyword>